<dbReference type="AlphaFoldDB" id="A0A4P6PVS1"/>
<accession>A0A4P6PVS1</accession>
<comment type="similarity">
    <text evidence="1">Belongs to the PemK/MazF family.</text>
</comment>
<gene>
    <name evidence="3" type="ORF">EKD16_01830</name>
</gene>
<evidence type="ECO:0000256" key="2">
    <source>
        <dbReference type="ARBA" id="ARBA00022649"/>
    </source>
</evidence>
<dbReference type="InterPro" id="IPR011067">
    <property type="entry name" value="Plasmid_toxin/cell-grow_inhib"/>
</dbReference>
<sequence length="110" mass="12122">MIAPVYAGGVYYVTDEQIRLIPDEERKLHDTRRPVLVVSGPSANADIEWPFTLVCPLSTSTSRKTKYDIQLACGQGGVPKKCWVRIPAVQPLMKVKLGDQLGTLDGRIPS</sequence>
<evidence type="ECO:0000313" key="3">
    <source>
        <dbReference type="EMBL" id="QBI52183.1"/>
    </source>
</evidence>
<proteinExistence type="inferred from homology"/>
<dbReference type="Pfam" id="PF02452">
    <property type="entry name" value="PemK_toxin"/>
    <property type="match status" value="1"/>
</dbReference>
<dbReference type="GO" id="GO:0003677">
    <property type="term" value="F:DNA binding"/>
    <property type="evidence" value="ECO:0007669"/>
    <property type="project" value="InterPro"/>
</dbReference>
<organism evidence="3 4">
    <name type="scientific">Streptomonospora litoralis</name>
    <dbReference type="NCBI Taxonomy" id="2498135"/>
    <lineage>
        <taxon>Bacteria</taxon>
        <taxon>Bacillati</taxon>
        <taxon>Actinomycetota</taxon>
        <taxon>Actinomycetes</taxon>
        <taxon>Streptosporangiales</taxon>
        <taxon>Nocardiopsidaceae</taxon>
        <taxon>Streptomonospora</taxon>
    </lineage>
</organism>
<dbReference type="OrthoDB" id="3432095at2"/>
<evidence type="ECO:0000256" key="1">
    <source>
        <dbReference type="ARBA" id="ARBA00007521"/>
    </source>
</evidence>
<dbReference type="SUPFAM" id="SSF50118">
    <property type="entry name" value="Cell growth inhibitor/plasmid maintenance toxic component"/>
    <property type="match status" value="1"/>
</dbReference>
<protein>
    <submittedName>
        <fullName evidence="3">PemK-like protein</fullName>
    </submittedName>
</protein>
<dbReference type="RefSeq" id="WP_131096775.1">
    <property type="nucleotide sequence ID" value="NZ_CP036455.1"/>
</dbReference>
<keyword evidence="4" id="KW-1185">Reference proteome</keyword>
<dbReference type="Gene3D" id="2.30.30.110">
    <property type="match status" value="1"/>
</dbReference>
<evidence type="ECO:0000313" key="4">
    <source>
        <dbReference type="Proteomes" id="UP000292235"/>
    </source>
</evidence>
<dbReference type="InterPro" id="IPR003477">
    <property type="entry name" value="PemK-like"/>
</dbReference>
<dbReference type="Proteomes" id="UP000292235">
    <property type="component" value="Chromosome"/>
</dbReference>
<dbReference type="KEGG" id="strr:EKD16_01830"/>
<reference evidence="3 4" key="1">
    <citation type="submission" date="2019-02" db="EMBL/GenBank/DDBJ databases">
        <authorList>
            <person name="Khodamoradi S."/>
            <person name="Hahnke R.L."/>
            <person name="Kaempfer P."/>
            <person name="Schumann P."/>
            <person name="Rohde M."/>
            <person name="Steinert M."/>
            <person name="Luzhetskyy A."/>
            <person name="Wink J."/>
            <person name="Ruckert C."/>
        </authorList>
    </citation>
    <scope>NUCLEOTIDE SEQUENCE [LARGE SCALE GENOMIC DNA]</scope>
    <source>
        <strain evidence="3 4">M2</strain>
    </source>
</reference>
<name>A0A4P6PVS1_9ACTN</name>
<keyword evidence="2" id="KW-1277">Toxin-antitoxin system</keyword>
<dbReference type="EMBL" id="CP036455">
    <property type="protein sequence ID" value="QBI52183.1"/>
    <property type="molecule type" value="Genomic_DNA"/>
</dbReference>